<dbReference type="GO" id="GO:0004523">
    <property type="term" value="F:RNA-DNA hybrid ribonuclease activity"/>
    <property type="evidence" value="ECO:0007669"/>
    <property type="project" value="UniProtKB-EC"/>
</dbReference>
<dbReference type="InterPro" id="IPR036397">
    <property type="entry name" value="RNaseH_sf"/>
</dbReference>
<dbReference type="Gene3D" id="3.30.420.10">
    <property type="entry name" value="Ribonuclease H-like superfamily/Ribonuclease H"/>
    <property type="match status" value="1"/>
</dbReference>
<comment type="similarity">
    <text evidence="2">Belongs to the RNase H family.</text>
</comment>
<organism evidence="9 10">
    <name type="scientific">Sphaerosporella brunnea</name>
    <dbReference type="NCBI Taxonomy" id="1250544"/>
    <lineage>
        <taxon>Eukaryota</taxon>
        <taxon>Fungi</taxon>
        <taxon>Dikarya</taxon>
        <taxon>Ascomycota</taxon>
        <taxon>Pezizomycotina</taxon>
        <taxon>Pezizomycetes</taxon>
        <taxon>Pezizales</taxon>
        <taxon>Pyronemataceae</taxon>
        <taxon>Sphaerosporella</taxon>
    </lineage>
</organism>
<dbReference type="InParanoid" id="A0A5J5ER04"/>
<evidence type="ECO:0000256" key="2">
    <source>
        <dbReference type="ARBA" id="ARBA00005300"/>
    </source>
</evidence>
<proteinExistence type="inferred from homology"/>
<dbReference type="PANTHER" id="PTHR10642">
    <property type="entry name" value="RIBONUCLEASE H1"/>
    <property type="match status" value="1"/>
</dbReference>
<protein>
    <recommendedName>
        <fullName evidence="3">ribonuclease H</fullName>
        <ecNumber evidence="3">3.1.26.4</ecNumber>
    </recommendedName>
</protein>
<feature type="non-terminal residue" evidence="9">
    <location>
        <position position="1"/>
    </location>
</feature>
<dbReference type="Proteomes" id="UP000326924">
    <property type="component" value="Unassembled WGS sequence"/>
</dbReference>
<dbReference type="SUPFAM" id="SSF53098">
    <property type="entry name" value="Ribonuclease H-like"/>
    <property type="match status" value="1"/>
</dbReference>
<feature type="domain" description="RNase H type-1" evidence="8">
    <location>
        <begin position="1"/>
        <end position="149"/>
    </location>
</feature>
<evidence type="ECO:0000313" key="10">
    <source>
        <dbReference type="Proteomes" id="UP000326924"/>
    </source>
</evidence>
<gene>
    <name evidence="9" type="ORF">FN846DRAFT_754759</name>
</gene>
<sequence length="149" mass="16552">IHVDGACVNNGSSTARASAGVCFGENSQYNWAGVLDSNKHPQTNQSAELFAALRALRIVKLHRVAGHKVWRKARKVIIITDSAYVVNGTTKWINGWKNNGFINSKGASVVNARKFKQLDALISELELEGVEVLFWRVDRQYNQDADRLA</sequence>
<keyword evidence="4" id="KW-0540">Nuclease</keyword>
<evidence type="ECO:0000313" key="9">
    <source>
        <dbReference type="EMBL" id="KAA8900918.1"/>
    </source>
</evidence>
<evidence type="ECO:0000256" key="5">
    <source>
        <dbReference type="ARBA" id="ARBA00022723"/>
    </source>
</evidence>
<dbReference type="PANTHER" id="PTHR10642:SF26">
    <property type="entry name" value="RIBONUCLEASE H1"/>
    <property type="match status" value="1"/>
</dbReference>
<dbReference type="GO" id="GO:0043137">
    <property type="term" value="P:DNA replication, removal of RNA primer"/>
    <property type="evidence" value="ECO:0007669"/>
    <property type="project" value="TreeGrafter"/>
</dbReference>
<dbReference type="EMBL" id="VXIS01000147">
    <property type="protein sequence ID" value="KAA8900918.1"/>
    <property type="molecule type" value="Genomic_DNA"/>
</dbReference>
<feature type="non-terminal residue" evidence="9">
    <location>
        <position position="149"/>
    </location>
</feature>
<keyword evidence="6" id="KW-0255">Endonuclease</keyword>
<evidence type="ECO:0000256" key="6">
    <source>
        <dbReference type="ARBA" id="ARBA00022759"/>
    </source>
</evidence>
<accession>A0A5J5ER04</accession>
<dbReference type="Pfam" id="PF00075">
    <property type="entry name" value="RNase_H"/>
    <property type="match status" value="1"/>
</dbReference>
<dbReference type="OrthoDB" id="245563at2759"/>
<dbReference type="AlphaFoldDB" id="A0A5J5ER04"/>
<dbReference type="InterPro" id="IPR012337">
    <property type="entry name" value="RNaseH-like_sf"/>
</dbReference>
<evidence type="ECO:0000259" key="8">
    <source>
        <dbReference type="PROSITE" id="PS50879"/>
    </source>
</evidence>
<comment type="catalytic activity">
    <reaction evidence="1">
        <text>Endonucleolytic cleavage to 5'-phosphomonoester.</text>
        <dbReference type="EC" id="3.1.26.4"/>
    </reaction>
</comment>
<keyword evidence="10" id="KW-1185">Reference proteome</keyword>
<dbReference type="PROSITE" id="PS50879">
    <property type="entry name" value="RNASE_H_1"/>
    <property type="match status" value="1"/>
</dbReference>
<evidence type="ECO:0000256" key="7">
    <source>
        <dbReference type="ARBA" id="ARBA00022801"/>
    </source>
</evidence>
<comment type="caution">
    <text evidence="9">The sequence shown here is derived from an EMBL/GenBank/DDBJ whole genome shotgun (WGS) entry which is preliminary data.</text>
</comment>
<evidence type="ECO:0000256" key="4">
    <source>
        <dbReference type="ARBA" id="ARBA00022722"/>
    </source>
</evidence>
<dbReference type="InterPro" id="IPR002156">
    <property type="entry name" value="RNaseH_domain"/>
</dbReference>
<keyword evidence="7" id="KW-0378">Hydrolase</keyword>
<dbReference type="GO" id="GO:0003676">
    <property type="term" value="F:nucleic acid binding"/>
    <property type="evidence" value="ECO:0007669"/>
    <property type="project" value="InterPro"/>
</dbReference>
<keyword evidence="5" id="KW-0479">Metal-binding</keyword>
<dbReference type="InterPro" id="IPR050092">
    <property type="entry name" value="RNase_H"/>
</dbReference>
<dbReference type="CDD" id="cd13934">
    <property type="entry name" value="RNase_H_Dikarya_like"/>
    <property type="match status" value="1"/>
</dbReference>
<name>A0A5J5ER04_9PEZI</name>
<evidence type="ECO:0000256" key="3">
    <source>
        <dbReference type="ARBA" id="ARBA00012180"/>
    </source>
</evidence>
<evidence type="ECO:0000256" key="1">
    <source>
        <dbReference type="ARBA" id="ARBA00000077"/>
    </source>
</evidence>
<reference evidence="9 10" key="1">
    <citation type="submission" date="2019-09" db="EMBL/GenBank/DDBJ databases">
        <title>Draft genome of the ectomycorrhizal ascomycete Sphaerosporella brunnea.</title>
        <authorList>
            <consortium name="DOE Joint Genome Institute"/>
            <person name="Benucci G.M."/>
            <person name="Marozzi G."/>
            <person name="Antonielli L."/>
            <person name="Sanchez S."/>
            <person name="Marco P."/>
            <person name="Wang X."/>
            <person name="Falini L.B."/>
            <person name="Barry K."/>
            <person name="Haridas S."/>
            <person name="Lipzen A."/>
            <person name="Labutti K."/>
            <person name="Grigoriev I.V."/>
            <person name="Murat C."/>
            <person name="Martin F."/>
            <person name="Albertini E."/>
            <person name="Donnini D."/>
            <person name="Bonito G."/>
        </authorList>
    </citation>
    <scope>NUCLEOTIDE SEQUENCE [LARGE SCALE GENOMIC DNA]</scope>
    <source>
        <strain evidence="9 10">Sb_GMNB300</strain>
    </source>
</reference>
<dbReference type="EC" id="3.1.26.4" evidence="3"/>
<dbReference type="GO" id="GO:0046872">
    <property type="term" value="F:metal ion binding"/>
    <property type="evidence" value="ECO:0007669"/>
    <property type="project" value="UniProtKB-KW"/>
</dbReference>